<evidence type="ECO:0000313" key="2">
    <source>
        <dbReference type="EMBL" id="WAH39556.1"/>
    </source>
</evidence>
<geneLocation type="plasmid" evidence="2 3">
    <name>unnamed2</name>
</geneLocation>
<keyword evidence="3" id="KW-1185">Reference proteome</keyword>
<organism evidence="2 3">
    <name type="scientific">Alicyclobacillus dauci</name>
    <dbReference type="NCBI Taxonomy" id="1475485"/>
    <lineage>
        <taxon>Bacteria</taxon>
        <taxon>Bacillati</taxon>
        <taxon>Bacillota</taxon>
        <taxon>Bacilli</taxon>
        <taxon>Bacillales</taxon>
        <taxon>Alicyclobacillaceae</taxon>
        <taxon>Alicyclobacillus</taxon>
    </lineage>
</organism>
<dbReference type="Proteomes" id="UP001164803">
    <property type="component" value="Plasmid unnamed2"/>
</dbReference>
<protein>
    <submittedName>
        <fullName evidence="2">Uncharacterized protein</fullName>
    </submittedName>
</protein>
<reference evidence="2" key="1">
    <citation type="submission" date="2022-08" db="EMBL/GenBank/DDBJ databases">
        <title>Alicyclobacillus dauci DSM2870, complete genome.</title>
        <authorList>
            <person name="Wang Q."/>
            <person name="Cai R."/>
            <person name="Wang Z."/>
        </authorList>
    </citation>
    <scope>NUCLEOTIDE SEQUENCE</scope>
    <source>
        <strain evidence="2">DSM 28700</strain>
        <plasmid evidence="2">unnamed2</plasmid>
    </source>
</reference>
<gene>
    <name evidence="2" type="ORF">NZD86_24015</name>
    <name evidence="1" type="ORF">NZD86_24315</name>
</gene>
<accession>A0ABY6Z9N8</accession>
<sequence length="74" mass="8708">MKVEIFFNGEPWHDTKWDCIPRIGDRFLYHHPSGDDFHCVVDDVVWVINDRLEVSPELRTSVKIKLEGNLTLLD</sequence>
<dbReference type="EMBL" id="CP104066">
    <property type="protein sequence ID" value="WAH39496.1"/>
    <property type="molecule type" value="Genomic_DNA"/>
</dbReference>
<keyword evidence="2" id="KW-0614">Plasmid</keyword>
<name>A0ABY6Z9N8_9BACL</name>
<dbReference type="RefSeq" id="WP_268047140.1">
    <property type="nucleotide sequence ID" value="NZ_CP104066.1"/>
</dbReference>
<evidence type="ECO:0000313" key="3">
    <source>
        <dbReference type="Proteomes" id="UP001164803"/>
    </source>
</evidence>
<proteinExistence type="predicted"/>
<dbReference type="EMBL" id="CP104066">
    <property type="protein sequence ID" value="WAH39556.1"/>
    <property type="molecule type" value="Genomic_DNA"/>
</dbReference>
<evidence type="ECO:0000313" key="1">
    <source>
        <dbReference type="EMBL" id="WAH39496.1"/>
    </source>
</evidence>